<name>A0ABP8FI08_9BACT</name>
<dbReference type="EMBL" id="BAABFN010000001">
    <property type="protein sequence ID" value="GAA4304261.1"/>
    <property type="molecule type" value="Genomic_DNA"/>
</dbReference>
<protein>
    <submittedName>
        <fullName evidence="2">DUF3078 domain-containing protein</fullName>
    </submittedName>
</protein>
<dbReference type="Pfam" id="PF11276">
    <property type="entry name" value="DUF3078"/>
    <property type="match status" value="1"/>
</dbReference>
<comment type="caution">
    <text evidence="2">The sequence shown here is derived from an EMBL/GenBank/DDBJ whole genome shotgun (WGS) entry which is preliminary data.</text>
</comment>
<sequence length="313" mass="35089">MIMKKFFFINALLLLGLYTARAQDQTVQGLKDAAGKTIAIDDTSHKTWRTGGIFSVNIGQGALSNWAAGGDKSTFALNALLNGYASYQKGKHLWDNMADMAYGFLNTNSQGSRKSDDHLYLTSKYGYKAAKKWYYTALVDFKSQFTRGYLYDDAGRTYNSNFLAPAYVLVSLGMDFKPNDNFDLYLSPISSRWTIVSDDTLSAQGKYGVTPGKKVLNEIGAFVSANFHKDLSKTIAYKTRLDLFSNYKRNPQNVDVYWTNLLTMKISKYLATTISLDMIYDDDVKFPGKNGEEPGTAKLQLKEMLGVGFSYKF</sequence>
<evidence type="ECO:0000256" key="1">
    <source>
        <dbReference type="SAM" id="SignalP"/>
    </source>
</evidence>
<accession>A0ABP8FI08</accession>
<proteinExistence type="predicted"/>
<reference evidence="3" key="1">
    <citation type="journal article" date="2019" name="Int. J. Syst. Evol. Microbiol.">
        <title>The Global Catalogue of Microorganisms (GCM) 10K type strain sequencing project: providing services to taxonomists for standard genome sequencing and annotation.</title>
        <authorList>
            <consortium name="The Broad Institute Genomics Platform"/>
            <consortium name="The Broad Institute Genome Sequencing Center for Infectious Disease"/>
            <person name="Wu L."/>
            <person name="Ma J."/>
        </authorList>
    </citation>
    <scope>NUCLEOTIDE SEQUENCE [LARGE SCALE GENOMIC DNA]</scope>
    <source>
        <strain evidence="3">JCM 17664</strain>
    </source>
</reference>
<feature type="signal peptide" evidence="1">
    <location>
        <begin position="1"/>
        <end position="22"/>
    </location>
</feature>
<evidence type="ECO:0000313" key="3">
    <source>
        <dbReference type="Proteomes" id="UP001501207"/>
    </source>
</evidence>
<feature type="chain" id="PRO_5045471352" evidence="1">
    <location>
        <begin position="23"/>
        <end position="313"/>
    </location>
</feature>
<keyword evidence="3" id="KW-1185">Reference proteome</keyword>
<dbReference type="Proteomes" id="UP001501207">
    <property type="component" value="Unassembled WGS sequence"/>
</dbReference>
<dbReference type="InterPro" id="IPR021428">
    <property type="entry name" value="DUF3078"/>
</dbReference>
<evidence type="ECO:0000313" key="2">
    <source>
        <dbReference type="EMBL" id="GAA4304261.1"/>
    </source>
</evidence>
<keyword evidence="1" id="KW-0732">Signal</keyword>
<organism evidence="2 3">
    <name type="scientific">Compostibacter hankyongensis</name>
    <dbReference type="NCBI Taxonomy" id="1007089"/>
    <lineage>
        <taxon>Bacteria</taxon>
        <taxon>Pseudomonadati</taxon>
        <taxon>Bacteroidota</taxon>
        <taxon>Chitinophagia</taxon>
        <taxon>Chitinophagales</taxon>
        <taxon>Chitinophagaceae</taxon>
        <taxon>Compostibacter</taxon>
    </lineage>
</organism>
<gene>
    <name evidence="2" type="ORF">GCM10023143_08510</name>
</gene>